<proteinExistence type="predicted"/>
<dbReference type="EMBL" id="LUAW01000025">
    <property type="protein sequence ID" value="KYQ71472.1"/>
    <property type="molecule type" value="Genomic_DNA"/>
</dbReference>
<name>A0A151Y0A9_9GAMM</name>
<keyword evidence="3" id="KW-1185">Reference proteome</keyword>
<dbReference type="EMBL" id="LUAW01000026">
    <property type="protein sequence ID" value="KYQ71465.1"/>
    <property type="molecule type" value="Genomic_DNA"/>
</dbReference>
<accession>A0A151Y0A9</accession>
<gene>
    <name evidence="2" type="ORF">AZH43_14065</name>
    <name evidence="1" type="ORF">AZH43_14725</name>
</gene>
<dbReference type="AlphaFoldDB" id="A0A151Y0A9"/>
<reference evidence="2 3" key="1">
    <citation type="submission" date="2016-03" db="EMBL/GenBank/DDBJ databases">
        <title>Acinetobacter genomospecies 28 strain ANC 4149.</title>
        <authorList>
            <person name="Radolfova-Krizova L."/>
            <person name="Nemec A."/>
        </authorList>
    </citation>
    <scope>NUCLEOTIDE SEQUENCE [LARGE SCALE GENOMIC DNA]</scope>
    <source>
        <strain evidence="2 3">ANC 4149</strain>
    </source>
</reference>
<evidence type="ECO:0000313" key="2">
    <source>
        <dbReference type="EMBL" id="KYQ71472.1"/>
    </source>
</evidence>
<dbReference type="Proteomes" id="UP000076276">
    <property type="component" value="Unassembled WGS sequence"/>
</dbReference>
<organism evidence="2 3">
    <name type="scientific">Acinetobacter pragensis</name>
    <dbReference type="NCBI Taxonomy" id="1806892"/>
    <lineage>
        <taxon>Bacteria</taxon>
        <taxon>Pseudomonadati</taxon>
        <taxon>Pseudomonadota</taxon>
        <taxon>Gammaproteobacteria</taxon>
        <taxon>Moraxellales</taxon>
        <taxon>Moraxellaceae</taxon>
        <taxon>Acinetobacter</taxon>
    </lineage>
</organism>
<comment type="caution">
    <text evidence="2">The sequence shown here is derived from an EMBL/GenBank/DDBJ whole genome shotgun (WGS) entry which is preliminary data.</text>
</comment>
<protein>
    <submittedName>
        <fullName evidence="2">Uncharacterized protein</fullName>
    </submittedName>
</protein>
<sequence>MSQLIGLFQSNLLKGFNPTYKVKYKRDILLHQLLYCWTIPVYLLSKAKKVPYTSRRMLAKLPKNSSF</sequence>
<evidence type="ECO:0000313" key="1">
    <source>
        <dbReference type="EMBL" id="KYQ71465.1"/>
    </source>
</evidence>
<evidence type="ECO:0000313" key="3">
    <source>
        <dbReference type="Proteomes" id="UP000076276"/>
    </source>
</evidence>